<evidence type="ECO:0000256" key="2">
    <source>
        <dbReference type="ARBA" id="ARBA00022723"/>
    </source>
</evidence>
<dbReference type="Pfam" id="PF13359">
    <property type="entry name" value="DDE_Tnp_4"/>
    <property type="match status" value="1"/>
</dbReference>
<dbReference type="EMBL" id="SDEE01000641">
    <property type="protein sequence ID" value="RXW14818.1"/>
    <property type="molecule type" value="Genomic_DNA"/>
</dbReference>
<keyword evidence="5" id="KW-1185">Reference proteome</keyword>
<accession>A0A4V1Q2E6</accession>
<feature type="domain" description="DDE Tnp4" evidence="3">
    <location>
        <begin position="211"/>
        <end position="368"/>
    </location>
</feature>
<dbReference type="Proteomes" id="UP000290288">
    <property type="component" value="Unassembled WGS sequence"/>
</dbReference>
<dbReference type="InterPro" id="IPR027806">
    <property type="entry name" value="HARBI1_dom"/>
</dbReference>
<comment type="cofactor">
    <cofactor evidence="1">
        <name>a divalent metal cation</name>
        <dbReference type="ChEBI" id="CHEBI:60240"/>
    </cofactor>
</comment>
<keyword evidence="2" id="KW-0479">Metal-binding</keyword>
<name>A0A4V1Q2E6_9AGAR</name>
<organism evidence="4 5">
    <name type="scientific">Candolleomyces aberdarensis</name>
    <dbReference type="NCBI Taxonomy" id="2316362"/>
    <lineage>
        <taxon>Eukaryota</taxon>
        <taxon>Fungi</taxon>
        <taxon>Dikarya</taxon>
        <taxon>Basidiomycota</taxon>
        <taxon>Agaricomycotina</taxon>
        <taxon>Agaricomycetes</taxon>
        <taxon>Agaricomycetidae</taxon>
        <taxon>Agaricales</taxon>
        <taxon>Agaricineae</taxon>
        <taxon>Psathyrellaceae</taxon>
        <taxon>Candolleomyces</taxon>
    </lineage>
</organism>
<evidence type="ECO:0000256" key="1">
    <source>
        <dbReference type="ARBA" id="ARBA00001968"/>
    </source>
</evidence>
<comment type="caution">
    <text evidence="4">The sequence shown here is derived from an EMBL/GenBank/DDBJ whole genome shotgun (WGS) entry which is preliminary data.</text>
</comment>
<gene>
    <name evidence="4" type="ORF">EST38_g11040</name>
</gene>
<proteinExistence type="predicted"/>
<sequence length="441" mass="49191">MPRQSAHDAYLRKYILFMLFRDYVLDSDSDSDSSESDSSDDENFDLDLTILETIRQTRYLGGRSRRQEKAGSLHLAWKYSEHPDDHMRFMKMLRVSPIVFDFVLACIKDHPVFTNQSNVPQTPVDVQLAVTLYRMGRYGNAASVSDIARNCGLSVGSVEHFTDRCFTAIEALHDQFVKPLSSNEKEVEKEWIDGHLGISGSLWREGYLMYDGTIVVLSSRPGWNGDAYFTRKGNYGLNLQIGNVPSNLRIVDYSHGFTGSAHDAAAFEYTGASLHPDVLFQGQEFAWADSAYPISEHVIPVHRQPASFKPENKFFDRVVAGLRVRSEHCMGALKGRFQCLRGLRVNINSAEDHKRACRWITIAIILHNLVIDAEGKAGGIQFLPNLDEGVQNGGEGVGAGNIPAGVNIQDEAEVGENKRNQLIVEILVAYGQEFGNEGGNE</sequence>
<dbReference type="OrthoDB" id="2408877at2759"/>
<protein>
    <recommendedName>
        <fullName evidence="3">DDE Tnp4 domain-containing protein</fullName>
    </recommendedName>
</protein>
<reference evidence="4 5" key="1">
    <citation type="submission" date="2019-01" db="EMBL/GenBank/DDBJ databases">
        <title>Draft genome sequence of Psathyrella aberdarensis IHI B618.</title>
        <authorList>
            <person name="Buettner E."/>
            <person name="Kellner H."/>
        </authorList>
    </citation>
    <scope>NUCLEOTIDE SEQUENCE [LARGE SCALE GENOMIC DNA]</scope>
    <source>
        <strain evidence="4 5">IHI B618</strain>
    </source>
</reference>
<dbReference type="AlphaFoldDB" id="A0A4V1Q2E6"/>
<evidence type="ECO:0000259" key="3">
    <source>
        <dbReference type="Pfam" id="PF13359"/>
    </source>
</evidence>
<dbReference type="GO" id="GO:0046872">
    <property type="term" value="F:metal ion binding"/>
    <property type="evidence" value="ECO:0007669"/>
    <property type="project" value="UniProtKB-KW"/>
</dbReference>
<evidence type="ECO:0000313" key="5">
    <source>
        <dbReference type="Proteomes" id="UP000290288"/>
    </source>
</evidence>
<dbReference type="STRING" id="2316362.A0A4V1Q2E6"/>
<evidence type="ECO:0000313" key="4">
    <source>
        <dbReference type="EMBL" id="RXW14818.1"/>
    </source>
</evidence>